<evidence type="ECO:0000256" key="1">
    <source>
        <dbReference type="ARBA" id="ARBA00004123"/>
    </source>
</evidence>
<dbReference type="EMBL" id="DF933813">
    <property type="protein sequence ID" value="GAM35594.1"/>
    <property type="molecule type" value="Genomic_DNA"/>
</dbReference>
<dbReference type="GO" id="GO:0005634">
    <property type="term" value="C:nucleus"/>
    <property type="evidence" value="ECO:0007669"/>
    <property type="project" value="UniProtKB-SubCell"/>
</dbReference>
<dbReference type="AlphaFoldDB" id="A0A6V8H3A9"/>
<organism evidence="3 4">
    <name type="scientific">Talaromyces pinophilus</name>
    <name type="common">Penicillium pinophilum</name>
    <dbReference type="NCBI Taxonomy" id="128442"/>
    <lineage>
        <taxon>Eukaryota</taxon>
        <taxon>Fungi</taxon>
        <taxon>Dikarya</taxon>
        <taxon>Ascomycota</taxon>
        <taxon>Pezizomycotina</taxon>
        <taxon>Eurotiomycetes</taxon>
        <taxon>Eurotiomycetidae</taxon>
        <taxon>Eurotiales</taxon>
        <taxon>Trichocomaceae</taxon>
        <taxon>Talaromyces</taxon>
        <taxon>Talaromyces sect. Talaromyces</taxon>
    </lineage>
</organism>
<comment type="caution">
    <text evidence="3">The sequence shown here is derived from an EMBL/GenBank/DDBJ whole genome shotgun (WGS) entry which is preliminary data.</text>
</comment>
<keyword evidence="4" id="KW-1185">Reference proteome</keyword>
<proteinExistence type="predicted"/>
<dbReference type="PANTHER" id="PTHR37534">
    <property type="entry name" value="TRANSCRIPTIONAL ACTIVATOR PROTEIN UGA3"/>
    <property type="match status" value="1"/>
</dbReference>
<accession>A0A6V8H3A9</accession>
<reference evidence="4" key="1">
    <citation type="journal article" date="2015" name="Genome Announc.">
        <title>Draft genome sequence of Talaromyces cellulolyticus strain Y-94, a source of lignocellulosic biomass-degrading enzymes.</title>
        <authorList>
            <person name="Fujii T."/>
            <person name="Koike H."/>
            <person name="Sawayama S."/>
            <person name="Yano S."/>
            <person name="Inoue H."/>
        </authorList>
    </citation>
    <scope>NUCLEOTIDE SEQUENCE [LARGE SCALE GENOMIC DNA]</scope>
    <source>
        <strain evidence="4">Y-94</strain>
    </source>
</reference>
<dbReference type="InterPro" id="IPR021858">
    <property type="entry name" value="Fun_TF"/>
</dbReference>
<protein>
    <submittedName>
        <fullName evidence="3">Uncharacterized protein</fullName>
    </submittedName>
</protein>
<dbReference type="Proteomes" id="UP000053095">
    <property type="component" value="Unassembled WGS sequence"/>
</dbReference>
<name>A0A6V8H3A9_TALPI</name>
<dbReference type="PANTHER" id="PTHR37534:SF44">
    <property type="entry name" value="ZN(II)2CYS6 TRANSCRIPTION FACTOR (EUROFUNG)"/>
    <property type="match status" value="1"/>
</dbReference>
<dbReference type="GO" id="GO:0000976">
    <property type="term" value="F:transcription cis-regulatory region binding"/>
    <property type="evidence" value="ECO:0007669"/>
    <property type="project" value="TreeGrafter"/>
</dbReference>
<sequence length="244" mass="26818">MVQRLTLETATAGVKESLDYGLMLQAHELEKQILEYRPPAKSQISDTGDTRTPVSHLTQIAQIYRLAVLLQLYQSFPELLEVGSDGTVHYGTRNSTLSRMLAMSSSMLTLIATIPRTSGVNCLLTLPLIIAGSTLQQTAHRVPDINPGFSSRDIIAAELLAIHNQDSVISYWRNFVRERITAVHQYVGVAAITRGLEILEKVWAQADLKSALSNASSVLIGSLSTSFVLWPDVMADERLETILG</sequence>
<dbReference type="Pfam" id="PF11951">
    <property type="entry name" value="Fungal_trans_2"/>
    <property type="match status" value="1"/>
</dbReference>
<evidence type="ECO:0000313" key="3">
    <source>
        <dbReference type="EMBL" id="GAM35594.1"/>
    </source>
</evidence>
<dbReference type="GO" id="GO:0003700">
    <property type="term" value="F:DNA-binding transcription factor activity"/>
    <property type="evidence" value="ECO:0007669"/>
    <property type="project" value="TreeGrafter"/>
</dbReference>
<comment type="subcellular location">
    <subcellularLocation>
        <location evidence="1">Nucleus</location>
    </subcellularLocation>
</comment>
<evidence type="ECO:0000313" key="4">
    <source>
        <dbReference type="Proteomes" id="UP000053095"/>
    </source>
</evidence>
<dbReference type="GO" id="GO:0045944">
    <property type="term" value="P:positive regulation of transcription by RNA polymerase II"/>
    <property type="evidence" value="ECO:0007669"/>
    <property type="project" value="TreeGrafter"/>
</dbReference>
<gene>
    <name evidence="3" type="ORF">TCE0_017f04046</name>
</gene>
<keyword evidence="2" id="KW-0539">Nucleus</keyword>
<evidence type="ECO:0000256" key="2">
    <source>
        <dbReference type="ARBA" id="ARBA00023242"/>
    </source>
</evidence>